<feature type="chain" id="PRO_5042017805" evidence="1">
    <location>
        <begin position="20"/>
        <end position="927"/>
    </location>
</feature>
<dbReference type="InterPro" id="IPR048330">
    <property type="entry name" value="PcRGLX/YetA_2nd"/>
</dbReference>
<dbReference type="EMBL" id="VCAU01000029">
    <property type="protein sequence ID" value="KAF9890105.1"/>
    <property type="molecule type" value="Genomic_DNA"/>
</dbReference>
<evidence type="ECO:0000256" key="1">
    <source>
        <dbReference type="SAM" id="SignalP"/>
    </source>
</evidence>
<gene>
    <name evidence="5" type="ORF">FE257_006266</name>
</gene>
<feature type="signal peptide" evidence="1">
    <location>
        <begin position="1"/>
        <end position="19"/>
    </location>
</feature>
<reference evidence="5" key="2">
    <citation type="submission" date="2020-02" db="EMBL/GenBank/DDBJ databases">
        <authorList>
            <person name="Gilchrist C.L.M."/>
            <person name="Chooi Y.-H."/>
        </authorList>
    </citation>
    <scope>NUCLEOTIDE SEQUENCE</scope>
    <source>
        <strain evidence="5">MST-FP2251</strain>
    </source>
</reference>
<reference evidence="5" key="1">
    <citation type="journal article" date="2019" name="Beilstein J. Org. Chem.">
        <title>Nanangenines: drimane sesquiterpenoids as the dominant metabolite cohort of a novel Australian fungus, Aspergillus nanangensis.</title>
        <authorList>
            <person name="Lacey H.J."/>
            <person name="Gilchrist C.L.M."/>
            <person name="Crombie A."/>
            <person name="Kalaitzis J.A."/>
            <person name="Vuong D."/>
            <person name="Rutledge P.J."/>
            <person name="Turner P."/>
            <person name="Pitt J.I."/>
            <person name="Lacey E."/>
            <person name="Chooi Y.H."/>
            <person name="Piggott A.M."/>
        </authorList>
    </citation>
    <scope>NUCLEOTIDE SEQUENCE</scope>
    <source>
        <strain evidence="5">MST-FP2251</strain>
    </source>
</reference>
<dbReference type="PANTHER" id="PTHR40081:SF1">
    <property type="entry name" value="TAT PATHWAY SIGNAL SEQUENCE DOMAIN PROTEIN"/>
    <property type="match status" value="1"/>
</dbReference>
<feature type="domain" description="PcRGLX/YetA-like central beta-sandwich" evidence="3">
    <location>
        <begin position="122"/>
        <end position="489"/>
    </location>
</feature>
<evidence type="ECO:0000313" key="6">
    <source>
        <dbReference type="Proteomes" id="UP001194746"/>
    </source>
</evidence>
<feature type="domain" description="PcRGLX/YetA-like N-terminal RIFT barrel" evidence="2">
    <location>
        <begin position="23"/>
        <end position="104"/>
    </location>
</feature>
<dbReference type="Pfam" id="PF19501">
    <property type="entry name" value="PcRGLX_1st"/>
    <property type="match status" value="1"/>
</dbReference>
<comment type="caution">
    <text evidence="5">The sequence shown here is derived from an EMBL/GenBank/DDBJ whole genome shotgun (WGS) entry which is preliminary data.</text>
</comment>
<dbReference type="Pfam" id="PF21346">
    <property type="entry name" value="PcRGLX_3rd"/>
    <property type="match status" value="1"/>
</dbReference>
<dbReference type="InterPro" id="IPR048331">
    <property type="entry name" value="PcRGLX/YetA_3rd"/>
</dbReference>
<keyword evidence="6" id="KW-1185">Reference proteome</keyword>
<evidence type="ECO:0000313" key="5">
    <source>
        <dbReference type="EMBL" id="KAF9890105.1"/>
    </source>
</evidence>
<feature type="domain" description="PcRGLX/YetA-like C-terminal alpha/alpha toroid" evidence="4">
    <location>
        <begin position="495"/>
        <end position="921"/>
    </location>
</feature>
<dbReference type="InterPro" id="IPR048329">
    <property type="entry name" value="PcRGLX_1st"/>
</dbReference>
<keyword evidence="1" id="KW-0732">Signal</keyword>
<dbReference type="Proteomes" id="UP001194746">
    <property type="component" value="Unassembled WGS sequence"/>
</dbReference>
<proteinExistence type="predicted"/>
<organism evidence="5 6">
    <name type="scientific">Aspergillus nanangensis</name>
    <dbReference type="NCBI Taxonomy" id="2582783"/>
    <lineage>
        <taxon>Eukaryota</taxon>
        <taxon>Fungi</taxon>
        <taxon>Dikarya</taxon>
        <taxon>Ascomycota</taxon>
        <taxon>Pezizomycotina</taxon>
        <taxon>Eurotiomycetes</taxon>
        <taxon>Eurotiomycetidae</taxon>
        <taxon>Eurotiales</taxon>
        <taxon>Aspergillaceae</taxon>
        <taxon>Aspergillus</taxon>
        <taxon>Aspergillus subgen. Circumdati</taxon>
    </lineage>
</organism>
<dbReference type="Pfam" id="PF21345">
    <property type="entry name" value="PcRGLX_2nd"/>
    <property type="match status" value="1"/>
</dbReference>
<evidence type="ECO:0000259" key="2">
    <source>
        <dbReference type="Pfam" id="PF19501"/>
    </source>
</evidence>
<dbReference type="InterPro" id="IPR045793">
    <property type="entry name" value="PcRGLX/YetA-like"/>
</dbReference>
<evidence type="ECO:0000259" key="4">
    <source>
        <dbReference type="Pfam" id="PF21346"/>
    </source>
</evidence>
<evidence type="ECO:0000259" key="3">
    <source>
        <dbReference type="Pfam" id="PF21345"/>
    </source>
</evidence>
<dbReference type="AlphaFoldDB" id="A0AAD4CP31"/>
<dbReference type="PANTHER" id="PTHR40081">
    <property type="entry name" value="CONCANAVALIN A-LIKE LECTIN/GLUCANASE"/>
    <property type="match status" value="1"/>
</dbReference>
<protein>
    <submittedName>
        <fullName evidence="5">Uncharacterized protein</fullName>
    </submittedName>
</protein>
<sequence length="927" mass="102969">MRPLSVWLTLGALAGRAISSTDSIDVHWVGDTPEHHAGTTFGLPWPQGKYNFSNTDFTISGKSGEDTVPLQSWVTGYWRDGSIKWTGHAIPSLDTIDNEYTVTAKSLGGRSRANHSPDSDGITVAENKQEVKVNTGKITVSFAKHGSHIVNSIRTSNGQVVGEKGKLVLHTQSGVAEDIAARTNTSINYFDFESKIEDVSVSKETSVRTLVTVRGKHQVVAGGDHDDWLPFILRFYLYANSDSMRLVHSLVFDGKPDEDLISGLGIEFQVPLAGEELYNRHARVPGVAGGYLHEAIQGITGLRRDPGEEVRSAQYDGKATPNISTWDERVSSRMQWIPVWNDYKLSQLSPDGFTLKKRTKPGQGWVNIPGGTRSEGLIYLGGANQGGLAVGLRDFWKKYPTGLDISDAGSDTGRITLWLYSPEAAPLDLRPYHDGMGEDTYEKQLDALEITYEDYEPGFNTPYGIARTSEIFIHVLAQTPSSDDLVTLSNHVNEPPVLAATPEYIQETKALGSYWALPDTSNAKATAIENNLDFLATFYQGQIEDRRWYGFLDYGDIMHTYDEDRHTWRYDIGGYAWDNSELSPDLFFWQYFLRTGRADVYRFAETLTRHTSEVDVYHIGDWKGIGTRHGVQHFADSAKQVRISQPQYRKYFYYLSGGDERVGELLEETLDADKTYGILDPQRKVREDGWTPKPGQPAAISLGTDWAGLAGGWLIEWERRGPRWREAQRKLTSTVQGIARLKNGFVTGAGLYSASNGTLLPPPTDPDNEGLVAISHLDAVFGLPEVVSEILEYWGEENEVAKTLKAIWLDYCYYYQATAEEQEARYGKAFSGTSLIQGHSRLTAYYASLHDNATVALRAWDEFYNGADDSDGLTADAPWKTERINGSAVLIPVDEAAWLSTNAVSQYGLAAIQNLAFVGGDLEKFDG</sequence>
<accession>A0AAD4CP31</accession>
<name>A0AAD4CP31_ASPNN</name>